<reference evidence="3 4" key="1">
    <citation type="submission" date="2006-02" db="EMBL/GenBank/DDBJ databases">
        <authorList>
            <person name="Pinhassi J."/>
            <person name="Pedros-Alio C."/>
            <person name="Ferriera S."/>
            <person name="Johnson J."/>
            <person name="Kravitz S."/>
            <person name="Halpern A."/>
            <person name="Remington K."/>
            <person name="Beeson K."/>
            <person name="Tran B."/>
            <person name="Rogers Y.-H."/>
            <person name="Friedman R."/>
            <person name="Venter J.C."/>
        </authorList>
    </citation>
    <scope>NUCLEOTIDE SEQUENCE [LARGE SCALE GENOMIC DNA]</scope>
    <source>
        <strain evidence="3 4">MED92</strain>
    </source>
</reference>
<evidence type="ECO:0000259" key="2">
    <source>
        <dbReference type="PROSITE" id="PS50042"/>
    </source>
</evidence>
<gene>
    <name evidence="3" type="ORF">MED92_04427</name>
</gene>
<dbReference type="InterPro" id="IPR000595">
    <property type="entry name" value="cNMP-bd_dom"/>
</dbReference>
<evidence type="ECO:0000256" key="1">
    <source>
        <dbReference type="ARBA" id="ARBA00023286"/>
    </source>
</evidence>
<dbReference type="SUPFAM" id="SSF51206">
    <property type="entry name" value="cAMP-binding domain-like"/>
    <property type="match status" value="1"/>
</dbReference>
<dbReference type="InterPro" id="IPR050866">
    <property type="entry name" value="CNG_cation_channel"/>
</dbReference>
<dbReference type="OrthoDB" id="5241243at2"/>
<evidence type="ECO:0000313" key="4">
    <source>
        <dbReference type="Proteomes" id="UP000002171"/>
    </source>
</evidence>
<keyword evidence="1" id="KW-1071">Ligand-gated ion channel</keyword>
<dbReference type="Pfam" id="PF00027">
    <property type="entry name" value="cNMP_binding"/>
    <property type="match status" value="1"/>
</dbReference>
<organism evidence="3 4">
    <name type="scientific">Neptuniibacter caesariensis</name>
    <dbReference type="NCBI Taxonomy" id="207954"/>
    <lineage>
        <taxon>Bacteria</taxon>
        <taxon>Pseudomonadati</taxon>
        <taxon>Pseudomonadota</taxon>
        <taxon>Gammaproteobacteria</taxon>
        <taxon>Oceanospirillales</taxon>
        <taxon>Oceanospirillaceae</taxon>
        <taxon>Neptuniibacter</taxon>
    </lineage>
</organism>
<dbReference type="GO" id="GO:0044877">
    <property type="term" value="F:protein-containing complex binding"/>
    <property type="evidence" value="ECO:0007669"/>
    <property type="project" value="TreeGrafter"/>
</dbReference>
<dbReference type="PANTHER" id="PTHR45638">
    <property type="entry name" value="CYCLIC NUCLEOTIDE-GATED CATION CHANNEL SUBUNIT A"/>
    <property type="match status" value="1"/>
</dbReference>
<accession>A0A7U8C5T8</accession>
<proteinExistence type="predicted"/>
<keyword evidence="1" id="KW-0813">Transport</keyword>
<comment type="caution">
    <text evidence="3">The sequence shown here is derived from an EMBL/GenBank/DDBJ whole genome shotgun (WGS) entry which is preliminary data.</text>
</comment>
<dbReference type="InterPro" id="IPR018490">
    <property type="entry name" value="cNMP-bd_dom_sf"/>
</dbReference>
<sequence>MAKNKTLTKAKAKAMEILDKVSFFDDLSQADKSVLAEFHWCFIVYEPHDVLTDEDSLDKRFFILLSGGVSVLKGSPAQLLTQLKPGEIIGEISFLTNEPRTASVIANTQSSALVIDQELLDELPVEIRERLKDQIILRMAQRLNRMNNRFALGHL</sequence>
<dbReference type="SMART" id="SM00100">
    <property type="entry name" value="cNMP"/>
    <property type="match status" value="1"/>
</dbReference>
<evidence type="ECO:0000313" key="3">
    <source>
        <dbReference type="EMBL" id="EAR61814.1"/>
    </source>
</evidence>
<feature type="domain" description="Cyclic nucleotide-binding" evidence="2">
    <location>
        <begin position="23"/>
        <end position="123"/>
    </location>
</feature>
<keyword evidence="4" id="KW-1185">Reference proteome</keyword>
<protein>
    <recommendedName>
        <fullName evidence="2">Cyclic nucleotide-binding domain-containing protein</fullName>
    </recommendedName>
</protein>
<dbReference type="GO" id="GO:0005221">
    <property type="term" value="F:intracellularly cyclic nucleotide-activated monoatomic cation channel activity"/>
    <property type="evidence" value="ECO:0007669"/>
    <property type="project" value="InterPro"/>
</dbReference>
<dbReference type="Proteomes" id="UP000002171">
    <property type="component" value="Unassembled WGS sequence"/>
</dbReference>
<dbReference type="CDD" id="cd00038">
    <property type="entry name" value="CAP_ED"/>
    <property type="match status" value="1"/>
</dbReference>
<dbReference type="AlphaFoldDB" id="A0A7U8C5T8"/>
<dbReference type="PROSITE" id="PS50042">
    <property type="entry name" value="CNMP_BINDING_3"/>
    <property type="match status" value="1"/>
</dbReference>
<dbReference type="Gene3D" id="2.60.120.10">
    <property type="entry name" value="Jelly Rolls"/>
    <property type="match status" value="1"/>
</dbReference>
<dbReference type="PANTHER" id="PTHR45638:SF11">
    <property type="entry name" value="CYCLIC NUCLEOTIDE-GATED CATION CHANNEL SUBUNIT A"/>
    <property type="match status" value="1"/>
</dbReference>
<keyword evidence="1" id="KW-0406">Ion transport</keyword>
<keyword evidence="1" id="KW-0407">Ion channel</keyword>
<dbReference type="RefSeq" id="WP_007022900.1">
    <property type="nucleotide sequence ID" value="NZ_CH724127.1"/>
</dbReference>
<dbReference type="EMBL" id="AAOW01000006">
    <property type="protein sequence ID" value="EAR61814.1"/>
    <property type="molecule type" value="Genomic_DNA"/>
</dbReference>
<name>A0A7U8C5T8_NEPCE</name>
<dbReference type="InterPro" id="IPR014710">
    <property type="entry name" value="RmlC-like_jellyroll"/>
</dbReference>